<protein>
    <recommendedName>
        <fullName evidence="3">Dimeric alpha-beta barrel</fullName>
    </recommendedName>
</protein>
<dbReference type="OrthoDB" id="4425169at2759"/>
<evidence type="ECO:0000313" key="2">
    <source>
        <dbReference type="Proteomes" id="UP000054516"/>
    </source>
</evidence>
<dbReference type="Proteomes" id="UP000054516">
    <property type="component" value="Unassembled WGS sequence"/>
</dbReference>
<evidence type="ECO:0000313" key="1">
    <source>
        <dbReference type="EMBL" id="GAP89974.1"/>
    </source>
</evidence>
<gene>
    <name evidence="1" type="ORF">SAMD00023353_4400830</name>
</gene>
<evidence type="ECO:0008006" key="3">
    <source>
        <dbReference type="Google" id="ProtNLM"/>
    </source>
</evidence>
<proteinExistence type="predicted"/>
<reference evidence="1" key="1">
    <citation type="submission" date="2016-03" db="EMBL/GenBank/DDBJ databases">
        <title>Draft genome sequence of Rosellinia necatrix.</title>
        <authorList>
            <person name="Kanematsu S."/>
        </authorList>
    </citation>
    <scope>NUCLEOTIDE SEQUENCE [LARGE SCALE GENOMIC DNA]</scope>
    <source>
        <strain evidence="1">W97</strain>
    </source>
</reference>
<name>A0A1W2TNM2_ROSNE</name>
<accession>A0A1W2TNM2</accession>
<dbReference type="EMBL" id="DF977489">
    <property type="protein sequence ID" value="GAP89974.1"/>
    <property type="molecule type" value="Genomic_DNA"/>
</dbReference>
<sequence length="220" mass="23028">MAILEIVLPSLKKDASLMKDFEEKLAPQLTTKLAKAGAKNGLLGPLATEDGRDVSGEYRQILLLEWESARYFDAFVASADFAEFAGELKAKYAAAPARPTLFDPADGGDELSSIFGGDAVVVEYLAVKPRDASEAGVEAVLTKLRSGSGGLARFGAPRVAVGSSANLETREVAVVGVYASDAELDAAKTAAARQELLADLAGVADVTNFVARVKKILPLA</sequence>
<dbReference type="STRING" id="77044.A0A1W2TNM2"/>
<keyword evidence="2" id="KW-1185">Reference proteome</keyword>
<organism evidence="1">
    <name type="scientific">Rosellinia necatrix</name>
    <name type="common">White root-rot fungus</name>
    <dbReference type="NCBI Taxonomy" id="77044"/>
    <lineage>
        <taxon>Eukaryota</taxon>
        <taxon>Fungi</taxon>
        <taxon>Dikarya</taxon>
        <taxon>Ascomycota</taxon>
        <taxon>Pezizomycotina</taxon>
        <taxon>Sordariomycetes</taxon>
        <taxon>Xylariomycetidae</taxon>
        <taxon>Xylariales</taxon>
        <taxon>Xylariaceae</taxon>
        <taxon>Rosellinia</taxon>
    </lineage>
</organism>
<dbReference type="AlphaFoldDB" id="A0A1W2TNM2"/>